<dbReference type="AlphaFoldDB" id="A0AAC9WJA8"/>
<comment type="similarity">
    <text evidence="4">Belongs to the IsaB family.</text>
</comment>
<dbReference type="NCBIfam" id="NF047686">
    <property type="entry name" value="IsaB_fam"/>
    <property type="match status" value="1"/>
</dbReference>
<gene>
    <name evidence="7" type="ORF">B5P37_06615</name>
</gene>
<evidence type="ECO:0000313" key="8">
    <source>
        <dbReference type="Proteomes" id="UP000242864"/>
    </source>
</evidence>
<evidence type="ECO:0000256" key="6">
    <source>
        <dbReference type="SAM" id="SignalP"/>
    </source>
</evidence>
<feature type="chain" id="PRO_5042226224" description="Immunodominant staphylococcal antigen B" evidence="6">
    <location>
        <begin position="23"/>
        <end position="171"/>
    </location>
</feature>
<keyword evidence="8" id="KW-1185">Reference proteome</keyword>
<dbReference type="EMBL" id="CP020773">
    <property type="protein sequence ID" value="ARJ51015.1"/>
    <property type="molecule type" value="Genomic_DNA"/>
</dbReference>
<evidence type="ECO:0000256" key="5">
    <source>
        <dbReference type="ARBA" id="ARBA00093792"/>
    </source>
</evidence>
<dbReference type="InterPro" id="IPR058086">
    <property type="entry name" value="IsaB"/>
</dbReference>
<evidence type="ECO:0000313" key="7">
    <source>
        <dbReference type="EMBL" id="ARJ51015.1"/>
    </source>
</evidence>
<evidence type="ECO:0000256" key="2">
    <source>
        <dbReference type="ARBA" id="ARBA00022525"/>
    </source>
</evidence>
<comment type="subcellular location">
    <subcellularLocation>
        <location evidence="1">Secreted</location>
    </subcellularLocation>
</comment>
<evidence type="ECO:0000256" key="4">
    <source>
        <dbReference type="ARBA" id="ARBA00093777"/>
    </source>
</evidence>
<dbReference type="KEGG" id="slz:B5P37_06615"/>
<organism evidence="7 8">
    <name type="scientific">Staphylococcus lutrae</name>
    <dbReference type="NCBI Taxonomy" id="155085"/>
    <lineage>
        <taxon>Bacteria</taxon>
        <taxon>Bacillati</taxon>
        <taxon>Bacillota</taxon>
        <taxon>Bacilli</taxon>
        <taxon>Bacillales</taxon>
        <taxon>Staphylococcaceae</taxon>
        <taxon>Staphylococcus</taxon>
    </lineage>
</organism>
<reference evidence="7 8" key="1">
    <citation type="submission" date="2017-04" db="EMBL/GenBank/DDBJ databases">
        <authorList>
            <person name="Veseli I.A."/>
            <person name="Tang C."/>
            <person name="Pombert J.-F."/>
        </authorList>
    </citation>
    <scope>NUCLEOTIDE SEQUENCE [LARGE SCALE GENOMIC DNA]</scope>
    <source>
        <strain evidence="7 8">ATCC 700373</strain>
    </source>
</reference>
<keyword evidence="2" id="KW-0964">Secreted</keyword>
<evidence type="ECO:0000256" key="1">
    <source>
        <dbReference type="ARBA" id="ARBA00004613"/>
    </source>
</evidence>
<proteinExistence type="inferred from homology"/>
<dbReference type="Proteomes" id="UP000242864">
    <property type="component" value="Chromosome"/>
</dbReference>
<name>A0AAC9WJA8_9STAP</name>
<evidence type="ECO:0000256" key="3">
    <source>
        <dbReference type="ARBA" id="ARBA00022729"/>
    </source>
</evidence>
<accession>A0AAC9WJA8</accession>
<protein>
    <recommendedName>
        <fullName evidence="5">Immunodominant staphylococcal antigen B</fullName>
    </recommendedName>
</protein>
<keyword evidence="3 6" id="KW-0732">Signal</keyword>
<sequence>MKQLTKIGIVASLTLGSLLGTSAVGNTQLTNAHAASAQQTPYYTYSGLFNYSGNATLDNAYFYKALQHDNFKYEGLKVGTSTYDEVKKALGNGLKKYYVSKGVTYYEKNDVIVGINSKNQLVNLTLLIDKVNHSAQSIRKHVKEGEIYDAKTTQVAFYPGNSIVIKAKESK</sequence>
<feature type="signal peptide" evidence="6">
    <location>
        <begin position="1"/>
        <end position="22"/>
    </location>
</feature>